<comment type="caution">
    <text evidence="2">The sequence shown here is derived from an EMBL/GenBank/DDBJ whole genome shotgun (WGS) entry which is preliminary data.</text>
</comment>
<reference evidence="2 3" key="1">
    <citation type="journal article" date="2019" name="Sci. Rep.">
        <title>Orb-weaving spider Araneus ventricosus genome elucidates the spidroin gene catalogue.</title>
        <authorList>
            <person name="Kono N."/>
            <person name="Nakamura H."/>
            <person name="Ohtoshi R."/>
            <person name="Moran D.A.P."/>
            <person name="Shinohara A."/>
            <person name="Yoshida Y."/>
            <person name="Fujiwara M."/>
            <person name="Mori M."/>
            <person name="Tomita M."/>
            <person name="Arakawa K."/>
        </authorList>
    </citation>
    <scope>NUCLEOTIDE SEQUENCE [LARGE SCALE GENOMIC DNA]</scope>
</reference>
<protein>
    <submittedName>
        <fullName evidence="2">Uncharacterized protein</fullName>
    </submittedName>
</protein>
<dbReference type="EMBL" id="BGPR01091071">
    <property type="protein sequence ID" value="GBM21859.1"/>
    <property type="molecule type" value="Genomic_DNA"/>
</dbReference>
<gene>
    <name evidence="2" type="ORF">AVEN_251790_1</name>
</gene>
<organism evidence="2 3">
    <name type="scientific">Araneus ventricosus</name>
    <name type="common">Orbweaver spider</name>
    <name type="synonym">Epeira ventricosa</name>
    <dbReference type="NCBI Taxonomy" id="182803"/>
    <lineage>
        <taxon>Eukaryota</taxon>
        <taxon>Metazoa</taxon>
        <taxon>Ecdysozoa</taxon>
        <taxon>Arthropoda</taxon>
        <taxon>Chelicerata</taxon>
        <taxon>Arachnida</taxon>
        <taxon>Araneae</taxon>
        <taxon>Araneomorphae</taxon>
        <taxon>Entelegynae</taxon>
        <taxon>Araneoidea</taxon>
        <taxon>Araneidae</taxon>
        <taxon>Araneus</taxon>
    </lineage>
</organism>
<keyword evidence="3" id="KW-1185">Reference proteome</keyword>
<proteinExistence type="predicted"/>
<accession>A0A4Y2E0K4</accession>
<evidence type="ECO:0000256" key="1">
    <source>
        <dbReference type="SAM" id="MobiDB-lite"/>
    </source>
</evidence>
<dbReference type="AlphaFoldDB" id="A0A4Y2E0K4"/>
<feature type="region of interest" description="Disordered" evidence="1">
    <location>
        <begin position="40"/>
        <end position="70"/>
    </location>
</feature>
<dbReference type="Proteomes" id="UP000499080">
    <property type="component" value="Unassembled WGS sequence"/>
</dbReference>
<evidence type="ECO:0000313" key="3">
    <source>
        <dbReference type="Proteomes" id="UP000499080"/>
    </source>
</evidence>
<sequence>MAARLTLEAKARRRDFKLFAEDTYLNLFLRSFTTRAVVGLRTRPKSDKSRSSDPDRWQRDQDLDPAGLAR</sequence>
<evidence type="ECO:0000313" key="2">
    <source>
        <dbReference type="EMBL" id="GBM21859.1"/>
    </source>
</evidence>
<name>A0A4Y2E0K4_ARAVE</name>
<feature type="compositionally biased region" description="Basic and acidic residues" evidence="1">
    <location>
        <begin position="44"/>
        <end position="62"/>
    </location>
</feature>